<reference evidence="1 2" key="1">
    <citation type="submission" date="2024-04" db="EMBL/GenBank/DDBJ databases">
        <authorList>
            <person name="Rising A."/>
            <person name="Reimegard J."/>
            <person name="Sonavane S."/>
            <person name="Akerstrom W."/>
            <person name="Nylinder S."/>
            <person name="Hedman E."/>
            <person name="Kallberg Y."/>
        </authorList>
    </citation>
    <scope>NUCLEOTIDE SEQUENCE [LARGE SCALE GENOMIC DNA]</scope>
</reference>
<sequence length="69" mass="8119">MATASADTNIRNILERFENTLDFARQQLLEDSPERENQAIDLNSFWTNFRLVCYLEILEKSGNLKINRK</sequence>
<gene>
    <name evidence="1" type="ORF">LARSCL_LOCUS17748</name>
</gene>
<name>A0AAV2BAV9_9ARAC</name>
<protein>
    <submittedName>
        <fullName evidence="1">Uncharacterized protein</fullName>
    </submittedName>
</protein>
<comment type="caution">
    <text evidence="1">The sequence shown here is derived from an EMBL/GenBank/DDBJ whole genome shotgun (WGS) entry which is preliminary data.</text>
</comment>
<organism evidence="1 2">
    <name type="scientific">Larinioides sclopetarius</name>
    <dbReference type="NCBI Taxonomy" id="280406"/>
    <lineage>
        <taxon>Eukaryota</taxon>
        <taxon>Metazoa</taxon>
        <taxon>Ecdysozoa</taxon>
        <taxon>Arthropoda</taxon>
        <taxon>Chelicerata</taxon>
        <taxon>Arachnida</taxon>
        <taxon>Araneae</taxon>
        <taxon>Araneomorphae</taxon>
        <taxon>Entelegynae</taxon>
        <taxon>Araneoidea</taxon>
        <taxon>Araneidae</taxon>
        <taxon>Larinioides</taxon>
    </lineage>
</organism>
<accession>A0AAV2BAV9</accession>
<dbReference type="AlphaFoldDB" id="A0AAV2BAV9"/>
<dbReference type="EMBL" id="CAXIEN010000309">
    <property type="protein sequence ID" value="CAL1292594.1"/>
    <property type="molecule type" value="Genomic_DNA"/>
</dbReference>
<proteinExistence type="predicted"/>
<dbReference type="Proteomes" id="UP001497382">
    <property type="component" value="Unassembled WGS sequence"/>
</dbReference>
<evidence type="ECO:0000313" key="2">
    <source>
        <dbReference type="Proteomes" id="UP001497382"/>
    </source>
</evidence>
<keyword evidence="2" id="KW-1185">Reference proteome</keyword>
<evidence type="ECO:0000313" key="1">
    <source>
        <dbReference type="EMBL" id="CAL1292594.1"/>
    </source>
</evidence>